<protein>
    <submittedName>
        <fullName evidence="1">Uncharacterized protein</fullName>
    </submittedName>
</protein>
<gene>
    <name evidence="1" type="ORF">AVDCRST_MAG87-3909</name>
</gene>
<evidence type="ECO:0000313" key="1">
    <source>
        <dbReference type="EMBL" id="CAA9585617.1"/>
    </source>
</evidence>
<dbReference type="EMBL" id="CADCWJ010000859">
    <property type="protein sequence ID" value="CAA9585617.1"/>
    <property type="molecule type" value="Genomic_DNA"/>
</dbReference>
<reference evidence="1" key="1">
    <citation type="submission" date="2020-02" db="EMBL/GenBank/DDBJ databases">
        <authorList>
            <person name="Meier V. D."/>
        </authorList>
    </citation>
    <scope>NUCLEOTIDE SEQUENCE</scope>
    <source>
        <strain evidence="1">AVDCRST_MAG87</strain>
    </source>
</reference>
<accession>A0A6J4VQE5</accession>
<dbReference type="AlphaFoldDB" id="A0A6J4VQE5"/>
<name>A0A6J4VQE5_9BACT</name>
<sequence>MARAIPGHVSIVCDAAARTIFESSSTGDSEGINGPHSLNCFAIACWGMRPIASLLNEKA</sequence>
<organism evidence="1">
    <name type="scientific">uncultured Thermomicrobiales bacterium</name>
    <dbReference type="NCBI Taxonomy" id="1645740"/>
    <lineage>
        <taxon>Bacteria</taxon>
        <taxon>Pseudomonadati</taxon>
        <taxon>Thermomicrobiota</taxon>
        <taxon>Thermomicrobia</taxon>
        <taxon>Thermomicrobiales</taxon>
        <taxon>environmental samples</taxon>
    </lineage>
</organism>
<proteinExistence type="predicted"/>